<sequence>MIVDFKVILHTILGNQRRTDGSVHKVPLSGSVYFNTHGLEAENGIREHFQDPDCALMHYAREHYDFWRERYPAQAGQRLCAGLFGENLSTYGMTEANVCPGDVFRLGAAEVQVSWGRVACQTMATRLQDPDAPELMHQQSRNGWFYRVIAPGEARCGDTFRLLDRPAVDWPLSRVQAIIFSDGGTEEELQALSAMPFLATPWRAIAMMRLDSRR</sequence>
<dbReference type="InterPro" id="IPR052353">
    <property type="entry name" value="Benzoxazolinone_Detox_Enz"/>
</dbReference>
<dbReference type="PROSITE" id="PS51340">
    <property type="entry name" value="MOSC"/>
    <property type="match status" value="1"/>
</dbReference>
<dbReference type="InterPro" id="IPR011037">
    <property type="entry name" value="Pyrv_Knase-like_insert_dom_sf"/>
</dbReference>
<proteinExistence type="predicted"/>
<dbReference type="EMBL" id="NKYI01000026">
    <property type="protein sequence ID" value="PIK82784.1"/>
    <property type="molecule type" value="Genomic_DNA"/>
</dbReference>
<dbReference type="RefSeq" id="WP_032717117.1">
    <property type="nucleotide sequence ID" value="NZ_ABDFAB020000008.1"/>
</dbReference>
<dbReference type="Proteomes" id="UP000229713">
    <property type="component" value="Unassembled WGS sequence"/>
</dbReference>
<accession>A0A225UA95</accession>
<dbReference type="Gene3D" id="2.40.33.20">
    <property type="entry name" value="PK beta-barrel domain-like"/>
    <property type="match status" value="1"/>
</dbReference>
<dbReference type="Pfam" id="PF03473">
    <property type="entry name" value="MOSC"/>
    <property type="match status" value="1"/>
</dbReference>
<dbReference type="InterPro" id="IPR005302">
    <property type="entry name" value="MoCF_Sase_C"/>
</dbReference>
<dbReference type="GO" id="GO:0030170">
    <property type="term" value="F:pyridoxal phosphate binding"/>
    <property type="evidence" value="ECO:0007669"/>
    <property type="project" value="InterPro"/>
</dbReference>
<dbReference type="SUPFAM" id="SSF50800">
    <property type="entry name" value="PK beta-barrel domain-like"/>
    <property type="match status" value="1"/>
</dbReference>
<dbReference type="Pfam" id="PF03475">
    <property type="entry name" value="YiiM_3-alpha"/>
    <property type="match status" value="1"/>
</dbReference>
<protein>
    <submittedName>
        <fullName evidence="1">MOSC domain-containing protein</fullName>
    </submittedName>
</protein>
<organism evidence="1 2">
    <name type="scientific">Raoultella ornithinolytica</name>
    <name type="common">Klebsiella ornithinolytica</name>
    <dbReference type="NCBI Taxonomy" id="54291"/>
    <lineage>
        <taxon>Bacteria</taxon>
        <taxon>Pseudomonadati</taxon>
        <taxon>Pseudomonadota</taxon>
        <taxon>Gammaproteobacteria</taxon>
        <taxon>Enterobacterales</taxon>
        <taxon>Enterobacteriaceae</taxon>
        <taxon>Klebsiella/Raoultella group</taxon>
        <taxon>Raoultella</taxon>
    </lineage>
</organism>
<reference evidence="1 2" key="1">
    <citation type="submission" date="2017-07" db="EMBL/GenBank/DDBJ databases">
        <title>Raoultella ornithinolytica strain HH3 draft genome.</title>
        <authorList>
            <person name="Duceppe M.-O."/>
            <person name="Huang H."/>
            <person name="Phipps-Todd B."/>
        </authorList>
    </citation>
    <scope>NUCLEOTIDE SEQUENCE [LARGE SCALE GENOMIC DNA]</scope>
    <source>
        <strain evidence="1 2">HH3</strain>
    </source>
</reference>
<dbReference type="PANTHER" id="PTHR30212">
    <property type="entry name" value="PROTEIN YIIM"/>
    <property type="match status" value="1"/>
</dbReference>
<dbReference type="InterPro" id="IPR005163">
    <property type="entry name" value="Tri_helical_YiiM-like"/>
</dbReference>
<dbReference type="PaxDb" id="1286170-RORB6_03310"/>
<dbReference type="GO" id="GO:0030151">
    <property type="term" value="F:molybdenum ion binding"/>
    <property type="evidence" value="ECO:0007669"/>
    <property type="project" value="InterPro"/>
</dbReference>
<dbReference type="PANTHER" id="PTHR30212:SF2">
    <property type="entry name" value="PROTEIN YIIM"/>
    <property type="match status" value="1"/>
</dbReference>
<evidence type="ECO:0000313" key="1">
    <source>
        <dbReference type="EMBL" id="PIK82784.1"/>
    </source>
</evidence>
<gene>
    <name evidence="1" type="ORF">CFY86_18570</name>
</gene>
<dbReference type="AlphaFoldDB" id="A0A225UA95"/>
<name>A0A225UA95_RAOOR</name>
<evidence type="ECO:0000313" key="2">
    <source>
        <dbReference type="Proteomes" id="UP000229713"/>
    </source>
</evidence>
<dbReference type="GO" id="GO:0003824">
    <property type="term" value="F:catalytic activity"/>
    <property type="evidence" value="ECO:0007669"/>
    <property type="project" value="InterPro"/>
</dbReference>
<comment type="caution">
    <text evidence="1">The sequence shown here is derived from an EMBL/GenBank/DDBJ whole genome shotgun (WGS) entry which is preliminary data.</text>
</comment>